<protein>
    <recommendedName>
        <fullName evidence="3">SSD domain-containing protein</fullName>
    </recommendedName>
</protein>
<dbReference type="AlphaFoldDB" id="A0A9P0KMG4"/>
<proteinExistence type="inferred from homology"/>
<keyword evidence="2" id="KW-0472">Membrane</keyword>
<feature type="domain" description="SSD" evidence="3">
    <location>
        <begin position="1"/>
        <end position="154"/>
    </location>
</feature>
<feature type="transmembrane region" description="Helical" evidence="2">
    <location>
        <begin position="104"/>
        <end position="123"/>
    </location>
</feature>
<dbReference type="PROSITE" id="PS50156">
    <property type="entry name" value="SSD"/>
    <property type="match status" value="1"/>
</dbReference>
<feature type="transmembrane region" description="Helical" evidence="2">
    <location>
        <begin position="62"/>
        <end position="83"/>
    </location>
</feature>
<name>A0A9P0KMG4_ACAOB</name>
<dbReference type="OrthoDB" id="310654at2759"/>
<dbReference type="InterPro" id="IPR053958">
    <property type="entry name" value="HMGCR/SNAP/NPC1-like_SSD"/>
</dbReference>
<dbReference type="PANTHER" id="PTHR10796">
    <property type="entry name" value="PATCHED-RELATED"/>
    <property type="match status" value="1"/>
</dbReference>
<sequence length="202" mass="22534">MTIIRCLAVLYSYYQFCKLQKIGSKYILGIAGLFTVFSSFIFTTTVLKLLKINIADLKDALFFFLLLIDLSKAAMLAQFALTASNQTEVKRNIARGMSLLGPTITLDTIVETLVLGVGTLSGIQRLETLSYFACLSVLVNYVVFMTFYPACLSLILELSRYGKKNCLLISKAFKEEDHKANPVVHRVKLIMSAGLMLVHAQR</sequence>
<dbReference type="EMBL" id="CAKOFQ010006825">
    <property type="protein sequence ID" value="CAH1974485.1"/>
    <property type="molecule type" value="Genomic_DNA"/>
</dbReference>
<keyword evidence="2" id="KW-1133">Transmembrane helix</keyword>
<dbReference type="Proteomes" id="UP001152888">
    <property type="component" value="Unassembled WGS sequence"/>
</dbReference>
<dbReference type="PANTHER" id="PTHR10796:SF92">
    <property type="entry name" value="PATCHED-RELATED, ISOFORM A"/>
    <property type="match status" value="1"/>
</dbReference>
<evidence type="ECO:0000256" key="2">
    <source>
        <dbReference type="SAM" id="Phobius"/>
    </source>
</evidence>
<keyword evidence="2" id="KW-0812">Transmembrane</keyword>
<accession>A0A9P0KMG4</accession>
<dbReference type="GO" id="GO:0016020">
    <property type="term" value="C:membrane"/>
    <property type="evidence" value="ECO:0007669"/>
    <property type="project" value="TreeGrafter"/>
</dbReference>
<comment type="similarity">
    <text evidence="1">Belongs to the patched family.</text>
</comment>
<keyword evidence="5" id="KW-1185">Reference proteome</keyword>
<evidence type="ECO:0000256" key="1">
    <source>
        <dbReference type="ARBA" id="ARBA00005585"/>
    </source>
</evidence>
<evidence type="ECO:0000259" key="3">
    <source>
        <dbReference type="PROSITE" id="PS50156"/>
    </source>
</evidence>
<comment type="caution">
    <text evidence="4">The sequence shown here is derived from an EMBL/GenBank/DDBJ whole genome shotgun (WGS) entry which is preliminary data.</text>
</comment>
<dbReference type="Pfam" id="PF12349">
    <property type="entry name" value="Sterol-sensing"/>
    <property type="match status" value="1"/>
</dbReference>
<dbReference type="SUPFAM" id="SSF82866">
    <property type="entry name" value="Multidrug efflux transporter AcrB transmembrane domain"/>
    <property type="match status" value="1"/>
</dbReference>
<feature type="transmembrane region" description="Helical" evidence="2">
    <location>
        <begin position="129"/>
        <end position="156"/>
    </location>
</feature>
<evidence type="ECO:0000313" key="5">
    <source>
        <dbReference type="Proteomes" id="UP001152888"/>
    </source>
</evidence>
<evidence type="ECO:0000313" key="4">
    <source>
        <dbReference type="EMBL" id="CAH1974485.1"/>
    </source>
</evidence>
<feature type="transmembrane region" description="Helical" evidence="2">
    <location>
        <begin position="26"/>
        <end position="50"/>
    </location>
</feature>
<organism evidence="4 5">
    <name type="scientific">Acanthoscelides obtectus</name>
    <name type="common">Bean weevil</name>
    <name type="synonym">Bruchus obtectus</name>
    <dbReference type="NCBI Taxonomy" id="200917"/>
    <lineage>
        <taxon>Eukaryota</taxon>
        <taxon>Metazoa</taxon>
        <taxon>Ecdysozoa</taxon>
        <taxon>Arthropoda</taxon>
        <taxon>Hexapoda</taxon>
        <taxon>Insecta</taxon>
        <taxon>Pterygota</taxon>
        <taxon>Neoptera</taxon>
        <taxon>Endopterygota</taxon>
        <taxon>Coleoptera</taxon>
        <taxon>Polyphaga</taxon>
        <taxon>Cucujiformia</taxon>
        <taxon>Chrysomeloidea</taxon>
        <taxon>Chrysomelidae</taxon>
        <taxon>Bruchinae</taxon>
        <taxon>Bruchini</taxon>
        <taxon>Acanthoscelides</taxon>
    </lineage>
</organism>
<dbReference type="InterPro" id="IPR000731">
    <property type="entry name" value="SSD"/>
</dbReference>
<reference evidence="4" key="1">
    <citation type="submission" date="2022-03" db="EMBL/GenBank/DDBJ databases">
        <authorList>
            <person name="Sayadi A."/>
        </authorList>
    </citation>
    <scope>NUCLEOTIDE SEQUENCE</scope>
</reference>
<dbReference type="InterPro" id="IPR051697">
    <property type="entry name" value="Patched_domain-protein"/>
</dbReference>
<gene>
    <name evidence="4" type="ORF">ACAOBT_LOCUS11127</name>
</gene>